<reference evidence="2 3" key="1">
    <citation type="journal article" date="2014" name="Nat. Commun.">
        <title>Molecular traces of alternative social organization in a termite genome.</title>
        <authorList>
            <person name="Terrapon N."/>
            <person name="Li C."/>
            <person name="Robertson H.M."/>
            <person name="Ji L."/>
            <person name="Meng X."/>
            <person name="Booth W."/>
            <person name="Chen Z."/>
            <person name="Childers C.P."/>
            <person name="Glastad K.M."/>
            <person name="Gokhale K."/>
            <person name="Gowin J."/>
            <person name="Gronenberg W."/>
            <person name="Hermansen R.A."/>
            <person name="Hu H."/>
            <person name="Hunt B.G."/>
            <person name="Huylmans A.K."/>
            <person name="Khalil S.M."/>
            <person name="Mitchell R.D."/>
            <person name="Munoz-Torres M.C."/>
            <person name="Mustard J.A."/>
            <person name="Pan H."/>
            <person name="Reese J.T."/>
            <person name="Scharf M.E."/>
            <person name="Sun F."/>
            <person name="Vogel H."/>
            <person name="Xiao J."/>
            <person name="Yang W."/>
            <person name="Yang Z."/>
            <person name="Yang Z."/>
            <person name="Zhou J."/>
            <person name="Zhu J."/>
            <person name="Brent C.S."/>
            <person name="Elsik C.G."/>
            <person name="Goodisman M.A."/>
            <person name="Liberles D.A."/>
            <person name="Roe R.M."/>
            <person name="Vargo E.L."/>
            <person name="Vilcinskas A."/>
            <person name="Wang J."/>
            <person name="Bornberg-Bauer E."/>
            <person name="Korb J."/>
            <person name="Zhang G."/>
            <person name="Liebig J."/>
        </authorList>
    </citation>
    <scope>NUCLEOTIDE SEQUENCE [LARGE SCALE GENOMIC DNA]</scope>
    <source>
        <tissue evidence="2">Whole organism</tissue>
    </source>
</reference>
<feature type="compositionally biased region" description="Low complexity" evidence="1">
    <location>
        <begin position="25"/>
        <end position="39"/>
    </location>
</feature>
<name>A0A067QDW1_ZOONE</name>
<dbReference type="GO" id="GO:0005737">
    <property type="term" value="C:cytoplasm"/>
    <property type="evidence" value="ECO:0007669"/>
    <property type="project" value="TreeGrafter"/>
</dbReference>
<dbReference type="eggNOG" id="ENOG502QQJQ">
    <property type="taxonomic scope" value="Eukaryota"/>
</dbReference>
<dbReference type="GO" id="GO:0005929">
    <property type="term" value="C:cilium"/>
    <property type="evidence" value="ECO:0007669"/>
    <property type="project" value="TreeGrafter"/>
</dbReference>
<dbReference type="STRING" id="136037.A0A067QDW1"/>
<dbReference type="InterPro" id="IPR039151">
    <property type="entry name" value="INTU"/>
</dbReference>
<sequence>MDDSGESQALLMKEFMSENEPYRIEGGSSSGEESYNQSDGWWDGTGSSCSSSSCYASDSCSGSELDWELAIDPRGELFYIDSNPLEKSEHDSAGTAEKADAPKYLSTFNRNRCTTRAKLVQLMRRNSKRQFNKIVTTGVENQPAQTQGEVPNIRAATINKVTFQDWQEGEVREVSISVDPRGCHNLGRRATLCETVLGLVISTFADETRIMIAGFIPNGEAIKHRSIKVGMLTRTV</sequence>
<dbReference type="InParanoid" id="A0A067QDW1"/>
<evidence type="ECO:0000313" key="3">
    <source>
        <dbReference type="Proteomes" id="UP000027135"/>
    </source>
</evidence>
<evidence type="ECO:0000313" key="2">
    <source>
        <dbReference type="EMBL" id="KDQ65248.1"/>
    </source>
</evidence>
<dbReference type="PANTHER" id="PTHR21082">
    <property type="entry name" value="PROTEIN INTURNED"/>
    <property type="match status" value="1"/>
</dbReference>
<evidence type="ECO:0000256" key="1">
    <source>
        <dbReference type="SAM" id="MobiDB-lite"/>
    </source>
</evidence>
<dbReference type="AlphaFoldDB" id="A0A067QDW1"/>
<gene>
    <name evidence="2" type="ORF">L798_00091</name>
</gene>
<accession>A0A067QDW1</accession>
<dbReference type="GO" id="GO:0001736">
    <property type="term" value="P:establishment of planar polarity"/>
    <property type="evidence" value="ECO:0007669"/>
    <property type="project" value="InterPro"/>
</dbReference>
<dbReference type="GO" id="GO:0060271">
    <property type="term" value="P:cilium assembly"/>
    <property type="evidence" value="ECO:0007669"/>
    <property type="project" value="InterPro"/>
</dbReference>
<dbReference type="PANTHER" id="PTHR21082:SF4">
    <property type="entry name" value="PROTEIN INTURNED"/>
    <property type="match status" value="1"/>
</dbReference>
<proteinExistence type="predicted"/>
<dbReference type="GO" id="GO:0007399">
    <property type="term" value="P:nervous system development"/>
    <property type="evidence" value="ECO:0007669"/>
    <property type="project" value="TreeGrafter"/>
</dbReference>
<feature type="region of interest" description="Disordered" evidence="1">
    <location>
        <begin position="1"/>
        <end position="39"/>
    </location>
</feature>
<protein>
    <submittedName>
        <fullName evidence="2">Uncharacterized protein</fullName>
    </submittedName>
</protein>
<dbReference type="EMBL" id="KK898994">
    <property type="protein sequence ID" value="KDQ65248.1"/>
    <property type="molecule type" value="Genomic_DNA"/>
</dbReference>
<dbReference type="OrthoDB" id="10263272at2759"/>
<keyword evidence="3" id="KW-1185">Reference proteome</keyword>
<dbReference type="Proteomes" id="UP000027135">
    <property type="component" value="Unassembled WGS sequence"/>
</dbReference>
<organism evidence="2 3">
    <name type="scientific">Zootermopsis nevadensis</name>
    <name type="common">Dampwood termite</name>
    <dbReference type="NCBI Taxonomy" id="136037"/>
    <lineage>
        <taxon>Eukaryota</taxon>
        <taxon>Metazoa</taxon>
        <taxon>Ecdysozoa</taxon>
        <taxon>Arthropoda</taxon>
        <taxon>Hexapoda</taxon>
        <taxon>Insecta</taxon>
        <taxon>Pterygota</taxon>
        <taxon>Neoptera</taxon>
        <taxon>Polyneoptera</taxon>
        <taxon>Dictyoptera</taxon>
        <taxon>Blattodea</taxon>
        <taxon>Blattoidea</taxon>
        <taxon>Termitoidae</taxon>
        <taxon>Termopsidae</taxon>
        <taxon>Zootermopsis</taxon>
    </lineage>
</organism>